<proteinExistence type="predicted"/>
<gene>
    <name evidence="1" type="ORF">DL762_007562</name>
</gene>
<comment type="caution">
    <text evidence="1">The sequence shown here is derived from an EMBL/GenBank/DDBJ whole genome shotgun (WGS) entry which is preliminary data.</text>
</comment>
<keyword evidence="2" id="KW-1185">Reference proteome</keyword>
<accession>A0ABY0H399</accession>
<protein>
    <submittedName>
        <fullName evidence="1">Uncharacterized protein</fullName>
    </submittedName>
</protein>
<sequence length="104" mass="11810">MQRAPQTELYLRARRRFSVQSDNKSTGISGLRSSRGWFKLDDACMGYAEPNNKRPPVVHLFPSLQEWGDEAIESISSAMKLLAAQPYHISKSAYTRLRYGAIPH</sequence>
<evidence type="ECO:0000313" key="1">
    <source>
        <dbReference type="EMBL" id="RYO80599.1"/>
    </source>
</evidence>
<name>A0ABY0H399_9PEZI</name>
<dbReference type="EMBL" id="QJNS01000283">
    <property type="protein sequence ID" value="RYO80599.1"/>
    <property type="molecule type" value="Genomic_DNA"/>
</dbReference>
<dbReference type="Proteomes" id="UP000294003">
    <property type="component" value="Unassembled WGS sequence"/>
</dbReference>
<reference evidence="1 2" key="1">
    <citation type="submission" date="2018-06" db="EMBL/GenBank/DDBJ databases">
        <title>Complete Genomes of Monosporascus.</title>
        <authorList>
            <person name="Robinson A.J."/>
            <person name="Natvig D.O."/>
        </authorList>
    </citation>
    <scope>NUCLEOTIDE SEQUENCE [LARGE SCALE GENOMIC DNA]</scope>
    <source>
        <strain evidence="1 2">CBS 609.92</strain>
    </source>
</reference>
<evidence type="ECO:0000313" key="2">
    <source>
        <dbReference type="Proteomes" id="UP000294003"/>
    </source>
</evidence>
<organism evidence="1 2">
    <name type="scientific">Monosporascus cannonballus</name>
    <dbReference type="NCBI Taxonomy" id="155416"/>
    <lineage>
        <taxon>Eukaryota</taxon>
        <taxon>Fungi</taxon>
        <taxon>Dikarya</taxon>
        <taxon>Ascomycota</taxon>
        <taxon>Pezizomycotina</taxon>
        <taxon>Sordariomycetes</taxon>
        <taxon>Xylariomycetidae</taxon>
        <taxon>Xylariales</taxon>
        <taxon>Xylariales incertae sedis</taxon>
        <taxon>Monosporascus</taxon>
    </lineage>
</organism>